<dbReference type="PANTHER" id="PTHR11675:SF134">
    <property type="entry name" value="N-ACETYLGALACTOSAMINYLTRANSFERASE 4-RELATED"/>
    <property type="match status" value="1"/>
</dbReference>
<accession>A0A6P8JUN3</accession>
<keyword evidence="11" id="KW-0328">Glycosyltransferase</keyword>
<keyword evidence="11" id="KW-0464">Manganese</keyword>
<dbReference type="SMART" id="SM00458">
    <property type="entry name" value="RICIN"/>
    <property type="match status" value="1"/>
</dbReference>
<proteinExistence type="inferred from homology"/>
<dbReference type="FunFam" id="3.90.550.10:FF:000295">
    <property type="entry name" value="Polypeptide N-acetylgalactosaminyltransferase"/>
    <property type="match status" value="1"/>
</dbReference>
<dbReference type="InterPro" id="IPR000772">
    <property type="entry name" value="Ricin_B_lectin"/>
</dbReference>
<keyword evidence="7 11" id="KW-0333">Golgi apparatus</keyword>
<evidence type="ECO:0000313" key="13">
    <source>
        <dbReference type="Proteomes" id="UP000515162"/>
    </source>
</evidence>
<comment type="cofactor">
    <cofactor evidence="11">
        <name>Mn(2+)</name>
        <dbReference type="ChEBI" id="CHEBI:29035"/>
    </cofactor>
</comment>
<dbReference type="GO" id="GO:0030246">
    <property type="term" value="F:carbohydrate binding"/>
    <property type="evidence" value="ECO:0007669"/>
    <property type="project" value="UniProtKB-KW"/>
</dbReference>
<feature type="domain" description="Ricin B lectin" evidence="12">
    <location>
        <begin position="447"/>
        <end position="573"/>
    </location>
</feature>
<keyword evidence="3 11" id="KW-0812">Transmembrane</keyword>
<dbReference type="UniPathway" id="UPA00378"/>
<gene>
    <name evidence="14" type="primary">LOC117141253</name>
</gene>
<dbReference type="GO" id="GO:0004653">
    <property type="term" value="F:polypeptide N-acetylgalactosaminyltransferase activity"/>
    <property type="evidence" value="ECO:0007669"/>
    <property type="project" value="TreeGrafter"/>
</dbReference>
<keyword evidence="9 11" id="KW-1015">Disulfide bond</keyword>
<dbReference type="Pfam" id="PF00652">
    <property type="entry name" value="Ricin_B_lectin"/>
    <property type="match status" value="1"/>
</dbReference>
<protein>
    <recommendedName>
        <fullName evidence="11">Polypeptide N-acetylgalactosaminyltransferase</fullName>
        <ecNumber evidence="11">2.4.1.-</ecNumber>
    </recommendedName>
    <alternativeName>
        <fullName evidence="11">Protein-UDP acetylgalactosaminyltransferase</fullName>
    </alternativeName>
</protein>
<dbReference type="CDD" id="cd02510">
    <property type="entry name" value="pp-GalNAc-T"/>
    <property type="match status" value="1"/>
</dbReference>
<dbReference type="PANTHER" id="PTHR11675">
    <property type="entry name" value="N-ACETYLGALACTOSAMINYLTRANSFERASE"/>
    <property type="match status" value="1"/>
</dbReference>
<keyword evidence="4 11" id="KW-0430">Lectin</keyword>
<dbReference type="SUPFAM" id="SSF50370">
    <property type="entry name" value="Ricin B-like lectins"/>
    <property type="match status" value="1"/>
</dbReference>
<dbReference type="GO" id="GO:0006493">
    <property type="term" value="P:protein O-linked glycosylation"/>
    <property type="evidence" value="ECO:0007669"/>
    <property type="project" value="TreeGrafter"/>
</dbReference>
<reference evidence="14" key="1">
    <citation type="submission" date="2025-08" db="UniProtKB">
        <authorList>
            <consortium name="RefSeq"/>
        </authorList>
    </citation>
    <scope>IDENTIFICATION</scope>
    <source>
        <strain evidence="14">Mau12</strain>
        <tissue evidence="14">Whole Body</tissue>
    </source>
</reference>
<evidence type="ECO:0000313" key="14">
    <source>
        <dbReference type="RefSeq" id="XP_033160512.1"/>
    </source>
</evidence>
<dbReference type="InterPro" id="IPR001173">
    <property type="entry name" value="Glyco_trans_2-like"/>
</dbReference>
<keyword evidence="6 11" id="KW-1133">Transmembrane helix</keyword>
<dbReference type="AlphaFoldDB" id="A0A6P8JUN3"/>
<keyword evidence="13" id="KW-1185">Reference proteome</keyword>
<dbReference type="PROSITE" id="PS50231">
    <property type="entry name" value="RICIN_B_LECTIN"/>
    <property type="match status" value="1"/>
</dbReference>
<evidence type="ECO:0000256" key="10">
    <source>
        <dbReference type="ARBA" id="ARBA00023180"/>
    </source>
</evidence>
<organism evidence="13 14">
    <name type="scientific">Drosophila mauritiana</name>
    <name type="common">Fruit fly</name>
    <dbReference type="NCBI Taxonomy" id="7226"/>
    <lineage>
        <taxon>Eukaryota</taxon>
        <taxon>Metazoa</taxon>
        <taxon>Ecdysozoa</taxon>
        <taxon>Arthropoda</taxon>
        <taxon>Hexapoda</taxon>
        <taxon>Insecta</taxon>
        <taxon>Pterygota</taxon>
        <taxon>Neoptera</taxon>
        <taxon>Endopterygota</taxon>
        <taxon>Diptera</taxon>
        <taxon>Brachycera</taxon>
        <taxon>Muscomorpha</taxon>
        <taxon>Ephydroidea</taxon>
        <taxon>Drosophilidae</taxon>
        <taxon>Drosophila</taxon>
        <taxon>Sophophora</taxon>
    </lineage>
</organism>
<evidence type="ECO:0000256" key="8">
    <source>
        <dbReference type="ARBA" id="ARBA00023136"/>
    </source>
</evidence>
<evidence type="ECO:0000256" key="5">
    <source>
        <dbReference type="ARBA" id="ARBA00022968"/>
    </source>
</evidence>
<comment type="subcellular location">
    <subcellularLocation>
        <location evidence="1 11">Golgi apparatus membrane</location>
        <topology evidence="1 11">Single-pass type II membrane protein</topology>
    </subcellularLocation>
</comment>
<keyword evidence="10" id="KW-0325">Glycoprotein</keyword>
<comment type="pathway">
    <text evidence="11">Protein modification; protein glycosylation.</text>
</comment>
<feature type="transmembrane region" description="Helical" evidence="11">
    <location>
        <begin position="12"/>
        <end position="29"/>
    </location>
</feature>
<dbReference type="Proteomes" id="UP000515162">
    <property type="component" value="Chromosome 3L"/>
</dbReference>
<sequence>MCLDIWRHKKKVLPLLLLMAIGSIIYYLYTLKLERERDESATSTTSRLERDIRDLQAVFESEVIPDLGALGRPARGNWTEEQLEAIAKSQRETGYNAWLSKRISPERSLYDMRHRSCKKLKYPLEKLPSVSVVITYHNEEASVLLRTLSSLRSRTPIQLLREVILVDDGSTQVDEKLNDFIKIKFLNMVQHRRITTQVGLMHARVVGAELALADVLVFLDSHVEVTKGWLEPLIAPILEDNRTCTTPIIDTIDFDNFAYRRGKPSRGFFNWEFNYIQLPLLKEEAVAMPAPHKNPIMNGGLFAIGREWFSELGGYDKGLKIWGAEQFELSLKLWLCGGQILEVPCSRVGHLFRDGNFQVRYTNKDKNSEKKLISRNYRRVAEIWLDEYKDKLFANMPHLTVIPVGNLAEQRALKNRLHCKPFKWFLDNLATDFLNLYPVLDPAEYASGVLQSIASPKLCLDRKDPSHGQPKLAPCSSDHVFPSPEQYWSLTNHRELRSGFYCLEVRNHGVNVHIYQCHGQSGNQFWSFDSKTHQVISGQQQNSRHCLEAQPELNAVTSSVCDPKNHKQQWKFGYLNSQRLQHFWDNVKTQ</sequence>
<dbReference type="Gene3D" id="2.80.10.50">
    <property type="match status" value="1"/>
</dbReference>
<dbReference type="SUPFAM" id="SSF53448">
    <property type="entry name" value="Nucleotide-diphospho-sugar transferases"/>
    <property type="match status" value="1"/>
</dbReference>
<dbReference type="CDD" id="cd23461">
    <property type="entry name" value="beta-trefoil_Ricin_Pgant8-like"/>
    <property type="match status" value="1"/>
</dbReference>
<dbReference type="Pfam" id="PF00535">
    <property type="entry name" value="Glycos_transf_2"/>
    <property type="match status" value="1"/>
</dbReference>
<evidence type="ECO:0000256" key="7">
    <source>
        <dbReference type="ARBA" id="ARBA00023034"/>
    </source>
</evidence>
<keyword evidence="5" id="KW-0735">Signal-anchor</keyword>
<evidence type="ECO:0000256" key="2">
    <source>
        <dbReference type="ARBA" id="ARBA00005680"/>
    </source>
</evidence>
<evidence type="ECO:0000256" key="4">
    <source>
        <dbReference type="ARBA" id="ARBA00022734"/>
    </source>
</evidence>
<keyword evidence="11" id="KW-0808">Transferase</keyword>
<evidence type="ECO:0000259" key="12">
    <source>
        <dbReference type="SMART" id="SM00458"/>
    </source>
</evidence>
<dbReference type="EC" id="2.4.1.-" evidence="11"/>
<dbReference type="InterPro" id="IPR045885">
    <property type="entry name" value="GalNAc-T"/>
</dbReference>
<dbReference type="CTD" id="39715"/>
<comment type="similarity">
    <text evidence="2 11">Belongs to the glycosyltransferase 2 family. GalNAc-T subfamily.</text>
</comment>
<dbReference type="Gene3D" id="3.90.550.10">
    <property type="entry name" value="Spore Coat Polysaccharide Biosynthesis Protein SpsA, Chain A"/>
    <property type="match status" value="1"/>
</dbReference>
<name>A0A6P8JUN3_DROMA</name>
<evidence type="ECO:0000256" key="6">
    <source>
        <dbReference type="ARBA" id="ARBA00022989"/>
    </source>
</evidence>
<evidence type="ECO:0000256" key="3">
    <source>
        <dbReference type="ARBA" id="ARBA00022692"/>
    </source>
</evidence>
<dbReference type="RefSeq" id="XP_033160512.1">
    <property type="nucleotide sequence ID" value="XM_033304621.1"/>
</dbReference>
<dbReference type="GO" id="GO:0000139">
    <property type="term" value="C:Golgi membrane"/>
    <property type="evidence" value="ECO:0007669"/>
    <property type="project" value="UniProtKB-SubCell"/>
</dbReference>
<evidence type="ECO:0000256" key="1">
    <source>
        <dbReference type="ARBA" id="ARBA00004323"/>
    </source>
</evidence>
<dbReference type="InterPro" id="IPR035992">
    <property type="entry name" value="Ricin_B-like_lectins"/>
</dbReference>
<keyword evidence="8 11" id="KW-0472">Membrane</keyword>
<evidence type="ECO:0000256" key="11">
    <source>
        <dbReference type="RuleBase" id="RU361242"/>
    </source>
</evidence>
<evidence type="ECO:0000256" key="9">
    <source>
        <dbReference type="ARBA" id="ARBA00023157"/>
    </source>
</evidence>
<dbReference type="InterPro" id="IPR029044">
    <property type="entry name" value="Nucleotide-diphossugar_trans"/>
</dbReference>
<dbReference type="GeneID" id="117141253"/>